<reference evidence="1" key="1">
    <citation type="submission" date="2021-01" db="EMBL/GenBank/DDBJ databases">
        <authorList>
            <person name="Sun Q."/>
        </authorList>
    </citation>
    <scope>NUCLEOTIDE SEQUENCE</scope>
    <source>
        <strain evidence="1">YIM B02566</strain>
    </source>
</reference>
<keyword evidence="2" id="KW-1185">Reference proteome</keyword>
<comment type="caution">
    <text evidence="1">The sequence shown here is derived from an EMBL/GenBank/DDBJ whole genome shotgun (WGS) entry which is preliminary data.</text>
</comment>
<evidence type="ECO:0000313" key="1">
    <source>
        <dbReference type="EMBL" id="MBK1870346.1"/>
    </source>
</evidence>
<gene>
    <name evidence="1" type="ORF">JHL16_28540</name>
</gene>
<proteinExistence type="predicted"/>
<protein>
    <submittedName>
        <fullName evidence="1">Folate-binding protein YgfZ</fullName>
    </submittedName>
</protein>
<evidence type="ECO:0000313" key="2">
    <source>
        <dbReference type="Proteomes" id="UP000616151"/>
    </source>
</evidence>
<name>A0ACC5RCC1_9HYPH</name>
<dbReference type="Proteomes" id="UP000616151">
    <property type="component" value="Unassembled WGS sequence"/>
</dbReference>
<sequence length="284" mass="30361">MQRLPFATQKLPSRAVITVSGEGAKDFLQNLITTDIEGLKPGEAAYTALLQPQGKILFDFFILAQDGHYLIDCSAAQRADLIKRLTFYRLRAKVTIAESDEEVGVAPVKPANGASFTDPRAAQLGARLIAAKGSLPAGEDDAYRGGRIRLGLADTDEDIGSGDLFPHEANLDQLGGVSFKKGCFIGQEVVSRMEHRGTARNRIVPVYAPKGAPAKGTEIKAGDKLVGTLLSSAGSDGLALIRLDRLKDAVESGIGLLTETGPVHVRKPAWARFDVALPKDNEDE</sequence>
<dbReference type="EMBL" id="JAENHL010000008">
    <property type="protein sequence ID" value="MBK1870346.1"/>
    <property type="molecule type" value="Genomic_DNA"/>
</dbReference>
<organism evidence="1 2">
    <name type="scientific">Taklimakanibacter albus</name>
    <dbReference type="NCBI Taxonomy" id="2800327"/>
    <lineage>
        <taxon>Bacteria</taxon>
        <taxon>Pseudomonadati</taxon>
        <taxon>Pseudomonadota</taxon>
        <taxon>Alphaproteobacteria</taxon>
        <taxon>Hyphomicrobiales</taxon>
        <taxon>Aestuariivirgaceae</taxon>
        <taxon>Taklimakanibacter</taxon>
    </lineage>
</organism>
<accession>A0ACC5RCC1</accession>